<keyword evidence="1" id="KW-1133">Transmembrane helix</keyword>
<keyword evidence="1" id="KW-0472">Membrane</keyword>
<evidence type="ECO:0000256" key="1">
    <source>
        <dbReference type="SAM" id="Phobius"/>
    </source>
</evidence>
<feature type="transmembrane region" description="Helical" evidence="1">
    <location>
        <begin position="24"/>
        <end position="47"/>
    </location>
</feature>
<protein>
    <recommendedName>
        <fullName evidence="4">Transmembrane protein</fullName>
    </recommendedName>
</protein>
<feature type="transmembrane region" description="Helical" evidence="1">
    <location>
        <begin position="59"/>
        <end position="78"/>
    </location>
</feature>
<feature type="transmembrane region" description="Helical" evidence="1">
    <location>
        <begin position="90"/>
        <end position="113"/>
    </location>
</feature>
<comment type="caution">
    <text evidence="2">The sequence shown here is derived from an EMBL/GenBank/DDBJ whole genome shotgun (WGS) entry which is preliminary data.</text>
</comment>
<gene>
    <name evidence="2" type="ORF">B9Y64_15515</name>
</gene>
<name>A0A2J0U9D1_STEMA</name>
<keyword evidence="1" id="KW-0812">Transmembrane</keyword>
<dbReference type="Proteomes" id="UP000230167">
    <property type="component" value="Unassembled WGS sequence"/>
</dbReference>
<dbReference type="AlphaFoldDB" id="A0A2J0U9D1"/>
<organism evidence="2 3">
    <name type="scientific">Stenotrophomonas maltophilia</name>
    <name type="common">Pseudomonas maltophilia</name>
    <name type="synonym">Xanthomonas maltophilia</name>
    <dbReference type="NCBI Taxonomy" id="40324"/>
    <lineage>
        <taxon>Bacteria</taxon>
        <taxon>Pseudomonadati</taxon>
        <taxon>Pseudomonadota</taxon>
        <taxon>Gammaproteobacteria</taxon>
        <taxon>Lysobacterales</taxon>
        <taxon>Lysobacteraceae</taxon>
        <taxon>Stenotrophomonas</taxon>
        <taxon>Stenotrophomonas maltophilia group</taxon>
    </lineage>
</organism>
<dbReference type="EMBL" id="NEQV01000005">
    <property type="protein sequence ID" value="PJL25931.1"/>
    <property type="molecule type" value="Genomic_DNA"/>
</dbReference>
<evidence type="ECO:0008006" key="4">
    <source>
        <dbReference type="Google" id="ProtNLM"/>
    </source>
</evidence>
<evidence type="ECO:0000313" key="3">
    <source>
        <dbReference type="Proteomes" id="UP000230167"/>
    </source>
</evidence>
<proteinExistence type="predicted"/>
<sequence length="119" mass="12121">MVSPMAAPIACADRGRSLSGKDKWYEFGEALAITAALVTAAGAMFAAPARLFPIPGLNYVVAIAVAFLALRICIGAGWSLGGTFAHRRTAALVAIGTSVIYTSMIGGLVVALLERGPGA</sequence>
<reference evidence="2 3" key="1">
    <citation type="journal article" date="2017" name="Front. Microbiol.">
        <title>Double-Face Meets the Bacterial World: The Opportunistic Pathogen Stenotrophomonas maltophilia.</title>
        <authorList>
            <person name="Lira F."/>
            <person name="Berg G."/>
            <person name="Martinez J.L."/>
        </authorList>
    </citation>
    <scope>NUCLEOTIDE SEQUENCE [LARGE SCALE GENOMIC DNA]</scope>
    <source>
        <strain evidence="2 3">EA1</strain>
    </source>
</reference>
<evidence type="ECO:0000313" key="2">
    <source>
        <dbReference type="EMBL" id="PJL25931.1"/>
    </source>
</evidence>
<accession>A0A2J0U9D1</accession>